<dbReference type="SUPFAM" id="SSF49899">
    <property type="entry name" value="Concanavalin A-like lectins/glucanases"/>
    <property type="match status" value="1"/>
</dbReference>
<proteinExistence type="predicted"/>
<evidence type="ECO:0000313" key="1">
    <source>
        <dbReference type="EMBL" id="WAZ26316.1"/>
    </source>
</evidence>
<keyword evidence="2" id="KW-1185">Reference proteome</keyword>
<gene>
    <name evidence="1" type="ORF">STRCI_007879</name>
</gene>
<dbReference type="RefSeq" id="WP_269663800.1">
    <property type="nucleotide sequence ID" value="NZ_CP114413.1"/>
</dbReference>
<dbReference type="InterPro" id="IPR013320">
    <property type="entry name" value="ConA-like_dom_sf"/>
</dbReference>
<name>A0ABY7KTP1_9ACTN</name>
<dbReference type="Gene3D" id="2.60.120.200">
    <property type="match status" value="1"/>
</dbReference>
<reference evidence="1" key="1">
    <citation type="submission" date="2022-12" db="EMBL/GenBank/DDBJ databases">
        <authorList>
            <person name="Ruckert C."/>
            <person name="Busche T."/>
            <person name="Kalinowski J."/>
            <person name="Wittmann C."/>
        </authorList>
    </citation>
    <scope>NUCLEOTIDE SEQUENCE</scope>
    <source>
        <strain evidence="1">DSM 40467</strain>
    </source>
</reference>
<evidence type="ECO:0000313" key="2">
    <source>
        <dbReference type="Proteomes" id="UP001164439"/>
    </source>
</evidence>
<accession>A0ABY7KTP1</accession>
<dbReference type="Proteomes" id="UP001164439">
    <property type="component" value="Chromosome"/>
</dbReference>
<protein>
    <submittedName>
        <fullName evidence="1">Beta-glucanase</fullName>
    </submittedName>
</protein>
<dbReference type="EMBL" id="CP114413">
    <property type="protein sequence ID" value="WAZ26316.1"/>
    <property type="molecule type" value="Genomic_DNA"/>
</dbReference>
<sequence>MSDVVFVADFTSDRQWVAGRSWAYPDGGPTNPNDNKLDHLTQDPAYFDNGTFRATRRSDGLWDTGLLTTEESAESFMVRTGDRLETRVRLPVGLGAWPAIWTWRDGGNEVDVFEYHPDNPDLLELTNHVRHRSSYVRDSAVRPGGEITLHVTFGKRSVVWLLNGREIFADARGVGPDWHAFLIVNLSVCAGRYHPKPEEGVDELSYGVESLIVRRG</sequence>
<organism evidence="1 2">
    <name type="scientific">Streptomyces cinnabarinus</name>
    <dbReference type="NCBI Taxonomy" id="67287"/>
    <lineage>
        <taxon>Bacteria</taxon>
        <taxon>Bacillati</taxon>
        <taxon>Actinomycetota</taxon>
        <taxon>Actinomycetes</taxon>
        <taxon>Kitasatosporales</taxon>
        <taxon>Streptomycetaceae</taxon>
        <taxon>Streptomyces</taxon>
    </lineage>
</organism>